<dbReference type="EMBL" id="UYRT01000918">
    <property type="protein sequence ID" value="VDK28953.1"/>
    <property type="molecule type" value="Genomic_DNA"/>
</dbReference>
<dbReference type="Gene3D" id="1.20.1070.10">
    <property type="entry name" value="Rhodopsin 7-helix transmembrane proteins"/>
    <property type="match status" value="1"/>
</dbReference>
<keyword evidence="1" id="KW-0472">Membrane</keyword>
<name>A0A3P6PHU5_9BILA</name>
<organism evidence="2 3">
    <name type="scientific">Gongylonema pulchrum</name>
    <dbReference type="NCBI Taxonomy" id="637853"/>
    <lineage>
        <taxon>Eukaryota</taxon>
        <taxon>Metazoa</taxon>
        <taxon>Ecdysozoa</taxon>
        <taxon>Nematoda</taxon>
        <taxon>Chromadorea</taxon>
        <taxon>Rhabditida</taxon>
        <taxon>Spirurina</taxon>
        <taxon>Spiruromorpha</taxon>
        <taxon>Spiruroidea</taxon>
        <taxon>Gongylonematidae</taxon>
        <taxon>Gongylonema</taxon>
    </lineage>
</organism>
<evidence type="ECO:0000256" key="1">
    <source>
        <dbReference type="SAM" id="Phobius"/>
    </source>
</evidence>
<dbReference type="AlphaFoldDB" id="A0A3P6PHU5"/>
<evidence type="ECO:0000313" key="3">
    <source>
        <dbReference type="Proteomes" id="UP000271098"/>
    </source>
</evidence>
<dbReference type="Proteomes" id="UP000271098">
    <property type="component" value="Unassembled WGS sequence"/>
</dbReference>
<dbReference type="SUPFAM" id="SSF81321">
    <property type="entry name" value="Family A G protein-coupled receptor-like"/>
    <property type="match status" value="1"/>
</dbReference>
<gene>
    <name evidence="2" type="ORF">GPUH_LOCUS882</name>
</gene>
<keyword evidence="1" id="KW-0812">Transmembrane</keyword>
<reference evidence="2 3" key="1">
    <citation type="submission" date="2018-11" db="EMBL/GenBank/DDBJ databases">
        <authorList>
            <consortium name="Pathogen Informatics"/>
        </authorList>
    </citation>
    <scope>NUCLEOTIDE SEQUENCE [LARGE SCALE GENOMIC DNA]</scope>
</reference>
<sequence length="67" mass="8395">MFKKFTLQHFQVHRLEKIYNLTHLLLVFWIPTTIVAFSYMFVICKLNSMKRRNRRGWCFRQSQTFFF</sequence>
<dbReference type="OrthoDB" id="6435638at2759"/>
<keyword evidence="3" id="KW-1185">Reference proteome</keyword>
<protein>
    <recommendedName>
        <fullName evidence="4">G_PROTEIN_RECEP_F1_2 domain-containing protein</fullName>
    </recommendedName>
</protein>
<proteinExistence type="predicted"/>
<accession>A0A3P6PHU5</accession>
<evidence type="ECO:0008006" key="4">
    <source>
        <dbReference type="Google" id="ProtNLM"/>
    </source>
</evidence>
<feature type="transmembrane region" description="Helical" evidence="1">
    <location>
        <begin position="20"/>
        <end position="44"/>
    </location>
</feature>
<keyword evidence="1" id="KW-1133">Transmembrane helix</keyword>
<evidence type="ECO:0000313" key="2">
    <source>
        <dbReference type="EMBL" id="VDK28953.1"/>
    </source>
</evidence>